<evidence type="ECO:0000256" key="1">
    <source>
        <dbReference type="SAM" id="MobiDB-lite"/>
    </source>
</evidence>
<name>A0AAN8AUD2_ELEMC</name>
<gene>
    <name evidence="2" type="ORF">PBY51_010029</name>
</gene>
<dbReference type="EMBL" id="JAUZQC010000007">
    <property type="protein sequence ID" value="KAK5869069.1"/>
    <property type="molecule type" value="Genomic_DNA"/>
</dbReference>
<proteinExistence type="predicted"/>
<protein>
    <submittedName>
        <fullName evidence="2">Uncharacterized protein</fullName>
    </submittedName>
</protein>
<reference evidence="2 3" key="2">
    <citation type="journal article" date="2023" name="Mol. Biol. Evol.">
        <title>Genomics of Secondarily Temperate Adaptation in the Only Non-Antarctic Icefish.</title>
        <authorList>
            <person name="Rivera-Colon A.G."/>
            <person name="Rayamajhi N."/>
            <person name="Minhas B.F."/>
            <person name="Madrigal G."/>
            <person name="Bilyk K.T."/>
            <person name="Yoon V."/>
            <person name="Hune M."/>
            <person name="Gregory S."/>
            <person name="Cheng C.H.C."/>
            <person name="Catchen J.M."/>
        </authorList>
    </citation>
    <scope>NUCLEOTIDE SEQUENCE [LARGE SCALE GENOMIC DNA]</scope>
    <source>
        <strain evidence="2">JMC-PN-2008</strain>
    </source>
</reference>
<organism evidence="2 3">
    <name type="scientific">Eleginops maclovinus</name>
    <name type="common">Patagonian blennie</name>
    <name type="synonym">Eleginus maclovinus</name>
    <dbReference type="NCBI Taxonomy" id="56733"/>
    <lineage>
        <taxon>Eukaryota</taxon>
        <taxon>Metazoa</taxon>
        <taxon>Chordata</taxon>
        <taxon>Craniata</taxon>
        <taxon>Vertebrata</taxon>
        <taxon>Euteleostomi</taxon>
        <taxon>Actinopterygii</taxon>
        <taxon>Neopterygii</taxon>
        <taxon>Teleostei</taxon>
        <taxon>Neoteleostei</taxon>
        <taxon>Acanthomorphata</taxon>
        <taxon>Eupercaria</taxon>
        <taxon>Perciformes</taxon>
        <taxon>Notothenioidei</taxon>
        <taxon>Eleginopidae</taxon>
        <taxon>Eleginops</taxon>
    </lineage>
</organism>
<keyword evidence="3" id="KW-1185">Reference proteome</keyword>
<feature type="region of interest" description="Disordered" evidence="1">
    <location>
        <begin position="142"/>
        <end position="161"/>
    </location>
</feature>
<feature type="compositionally biased region" description="Basic and acidic residues" evidence="1">
    <location>
        <begin position="142"/>
        <end position="152"/>
    </location>
</feature>
<sequence length="161" mass="17922">MAMVPALLTVPSVCHGSSSLCPPSVSPTLPAVPSTVSMHTLPGILISTKPPPLSPPPYLLYPLYLPCLLILPYQQHTQRTYRAKSKPPRSPYQSCHTRRTYCAGSVVHLHRKHPRWLCRQRACVCQAMEQERLEGLLLREGAERQRGRRGAEMEGDSDSEG</sequence>
<comment type="caution">
    <text evidence="2">The sequence shown here is derived from an EMBL/GenBank/DDBJ whole genome shotgun (WGS) entry which is preliminary data.</text>
</comment>
<dbReference type="AlphaFoldDB" id="A0AAN8AUD2"/>
<evidence type="ECO:0000313" key="3">
    <source>
        <dbReference type="Proteomes" id="UP001346869"/>
    </source>
</evidence>
<reference evidence="2 3" key="1">
    <citation type="journal article" date="2023" name="Genes (Basel)">
        <title>Chromosome-Level Genome Assembly and Circadian Gene Repertoire of the Patagonia Blennie Eleginops maclovinus-The Closest Ancestral Proxy of Antarctic Cryonotothenioids.</title>
        <authorList>
            <person name="Cheng C.C."/>
            <person name="Rivera-Colon A.G."/>
            <person name="Minhas B.F."/>
            <person name="Wilson L."/>
            <person name="Rayamajhi N."/>
            <person name="Vargas-Chacoff L."/>
            <person name="Catchen J.M."/>
        </authorList>
    </citation>
    <scope>NUCLEOTIDE SEQUENCE [LARGE SCALE GENOMIC DNA]</scope>
    <source>
        <strain evidence="2">JMC-PN-2008</strain>
    </source>
</reference>
<evidence type="ECO:0000313" key="2">
    <source>
        <dbReference type="EMBL" id="KAK5869069.1"/>
    </source>
</evidence>
<dbReference type="Proteomes" id="UP001346869">
    <property type="component" value="Unassembled WGS sequence"/>
</dbReference>
<accession>A0AAN8AUD2</accession>